<sequence length="63" mass="7123">MREQIRVFRIDAGSDAMSFALSEIRVNVNRSECWDLFSQCDVVFLVLAGNPDATPYCLVARLL</sequence>
<dbReference type="EMBL" id="KQ999373">
    <property type="protein sequence ID" value="KZV41804.1"/>
    <property type="molecule type" value="Genomic_DNA"/>
</dbReference>
<keyword evidence="1" id="KW-0675">Receptor</keyword>
<accession>A0A2Z7C4G5</accession>
<dbReference type="AlphaFoldDB" id="A0A2Z7C4G5"/>
<keyword evidence="1" id="KW-0430">Lectin</keyword>
<keyword evidence="1" id="KW-0808">Transferase</keyword>
<reference evidence="1 2" key="1">
    <citation type="journal article" date="2015" name="Proc. Natl. Acad. Sci. U.S.A.">
        <title>The resurrection genome of Boea hygrometrica: A blueprint for survival of dehydration.</title>
        <authorList>
            <person name="Xiao L."/>
            <person name="Yang G."/>
            <person name="Zhang L."/>
            <person name="Yang X."/>
            <person name="Zhao S."/>
            <person name="Ji Z."/>
            <person name="Zhou Q."/>
            <person name="Hu M."/>
            <person name="Wang Y."/>
            <person name="Chen M."/>
            <person name="Xu Y."/>
            <person name="Jin H."/>
            <person name="Xiao X."/>
            <person name="Hu G."/>
            <person name="Bao F."/>
            <person name="Hu Y."/>
            <person name="Wan P."/>
            <person name="Li L."/>
            <person name="Deng X."/>
            <person name="Kuang T."/>
            <person name="Xiang C."/>
            <person name="Zhu J.K."/>
            <person name="Oliver M.J."/>
            <person name="He Y."/>
        </authorList>
    </citation>
    <scope>NUCLEOTIDE SEQUENCE [LARGE SCALE GENOMIC DNA]</scope>
    <source>
        <strain evidence="2">cv. XS01</strain>
    </source>
</reference>
<dbReference type="GO" id="GO:0016301">
    <property type="term" value="F:kinase activity"/>
    <property type="evidence" value="ECO:0007669"/>
    <property type="project" value="UniProtKB-KW"/>
</dbReference>
<keyword evidence="2" id="KW-1185">Reference proteome</keyword>
<gene>
    <name evidence="1" type="ORF">F511_32535</name>
</gene>
<protein>
    <submittedName>
        <fullName evidence="1">G-type lectin S-receptor-like serine/threonine-protein kinase</fullName>
    </submittedName>
</protein>
<proteinExistence type="predicted"/>
<organism evidence="1 2">
    <name type="scientific">Dorcoceras hygrometricum</name>
    <dbReference type="NCBI Taxonomy" id="472368"/>
    <lineage>
        <taxon>Eukaryota</taxon>
        <taxon>Viridiplantae</taxon>
        <taxon>Streptophyta</taxon>
        <taxon>Embryophyta</taxon>
        <taxon>Tracheophyta</taxon>
        <taxon>Spermatophyta</taxon>
        <taxon>Magnoliopsida</taxon>
        <taxon>eudicotyledons</taxon>
        <taxon>Gunneridae</taxon>
        <taxon>Pentapetalae</taxon>
        <taxon>asterids</taxon>
        <taxon>lamiids</taxon>
        <taxon>Lamiales</taxon>
        <taxon>Gesneriaceae</taxon>
        <taxon>Didymocarpoideae</taxon>
        <taxon>Trichosporeae</taxon>
        <taxon>Loxocarpinae</taxon>
        <taxon>Dorcoceras</taxon>
    </lineage>
</organism>
<evidence type="ECO:0000313" key="2">
    <source>
        <dbReference type="Proteomes" id="UP000250235"/>
    </source>
</evidence>
<keyword evidence="1" id="KW-0418">Kinase</keyword>
<name>A0A2Z7C4G5_9LAMI</name>
<evidence type="ECO:0000313" key="1">
    <source>
        <dbReference type="EMBL" id="KZV41804.1"/>
    </source>
</evidence>
<dbReference type="GO" id="GO:0030246">
    <property type="term" value="F:carbohydrate binding"/>
    <property type="evidence" value="ECO:0007669"/>
    <property type="project" value="UniProtKB-KW"/>
</dbReference>
<dbReference type="Proteomes" id="UP000250235">
    <property type="component" value="Unassembled WGS sequence"/>
</dbReference>